<evidence type="ECO:0000256" key="7">
    <source>
        <dbReference type="ARBA" id="ARBA00022723"/>
    </source>
</evidence>
<dbReference type="AlphaFoldDB" id="A0A1R1F3W7"/>
<evidence type="ECO:0000256" key="8">
    <source>
        <dbReference type="ARBA" id="ARBA00022982"/>
    </source>
</evidence>
<feature type="transmembrane region" description="Helical" evidence="12">
    <location>
        <begin position="125"/>
        <end position="149"/>
    </location>
</feature>
<comment type="similarity">
    <text evidence="2 12">Belongs to the cytochrome ubiquinol oxidase subunit 1 family.</text>
</comment>
<dbReference type="GO" id="GO:0019646">
    <property type="term" value="P:aerobic electron transport chain"/>
    <property type="evidence" value="ECO:0007669"/>
    <property type="project" value="InterPro"/>
</dbReference>
<accession>A0A1R1F3W7</accession>
<dbReference type="GO" id="GO:0046872">
    <property type="term" value="F:metal ion binding"/>
    <property type="evidence" value="ECO:0007669"/>
    <property type="project" value="UniProtKB-UniRule"/>
</dbReference>
<dbReference type="EMBL" id="MRTP01000001">
    <property type="protein sequence ID" value="OMF58808.1"/>
    <property type="molecule type" value="Genomic_DNA"/>
</dbReference>
<dbReference type="PIRSF" id="PIRSF006446">
    <property type="entry name" value="Cyt_quinol_oxidase_1"/>
    <property type="match status" value="1"/>
</dbReference>
<keyword evidence="5 12" id="KW-0349">Heme</keyword>
<keyword evidence="14" id="KW-1185">Reference proteome</keyword>
<evidence type="ECO:0000256" key="9">
    <source>
        <dbReference type="ARBA" id="ARBA00022989"/>
    </source>
</evidence>
<feature type="transmembrane region" description="Helical" evidence="12">
    <location>
        <begin position="405"/>
        <end position="428"/>
    </location>
</feature>
<keyword evidence="8 12" id="KW-0249">Electron transport</keyword>
<evidence type="ECO:0000256" key="10">
    <source>
        <dbReference type="ARBA" id="ARBA00023004"/>
    </source>
</evidence>
<feature type="transmembrane region" description="Helical" evidence="12">
    <location>
        <begin position="220"/>
        <end position="238"/>
    </location>
</feature>
<dbReference type="PANTHER" id="PTHR30365">
    <property type="entry name" value="CYTOCHROME D UBIQUINOL OXIDASE"/>
    <property type="match status" value="1"/>
</dbReference>
<protein>
    <submittedName>
        <fullName evidence="13">Cytochrome ubiquinol oxidase subunit I</fullName>
    </submittedName>
</protein>
<evidence type="ECO:0000313" key="14">
    <source>
        <dbReference type="Proteomes" id="UP000187172"/>
    </source>
</evidence>
<feature type="transmembrane region" description="Helical" evidence="12">
    <location>
        <begin position="317"/>
        <end position="342"/>
    </location>
</feature>
<comment type="caution">
    <text evidence="13">The sequence shown here is derived from an EMBL/GenBank/DDBJ whole genome shotgun (WGS) entry which is preliminary data.</text>
</comment>
<evidence type="ECO:0000256" key="11">
    <source>
        <dbReference type="ARBA" id="ARBA00023136"/>
    </source>
</evidence>
<dbReference type="GO" id="GO:0009055">
    <property type="term" value="F:electron transfer activity"/>
    <property type="evidence" value="ECO:0007669"/>
    <property type="project" value="UniProtKB-UniRule"/>
</dbReference>
<feature type="transmembrane region" description="Helical" evidence="12">
    <location>
        <begin position="58"/>
        <end position="80"/>
    </location>
</feature>
<evidence type="ECO:0000256" key="4">
    <source>
        <dbReference type="ARBA" id="ARBA00022475"/>
    </source>
</evidence>
<evidence type="ECO:0000256" key="1">
    <source>
        <dbReference type="ARBA" id="ARBA00004651"/>
    </source>
</evidence>
<proteinExistence type="inferred from homology"/>
<gene>
    <name evidence="13" type="ORF">BK138_10025</name>
</gene>
<keyword evidence="11 12" id="KW-0472">Membrane</keyword>
<dbReference type="PANTHER" id="PTHR30365:SF14">
    <property type="entry name" value="CYTOCHROME BD MENAQUINOL OXIDASE SUBUNIT I-RELATED"/>
    <property type="match status" value="1"/>
</dbReference>
<keyword evidence="3 12" id="KW-0813">Transport</keyword>
<evidence type="ECO:0000256" key="6">
    <source>
        <dbReference type="ARBA" id="ARBA00022692"/>
    </source>
</evidence>
<dbReference type="InterPro" id="IPR002585">
    <property type="entry name" value="Cyt-d_ubiquinol_oxidase_su_1"/>
</dbReference>
<feature type="transmembrane region" description="Helical" evidence="12">
    <location>
        <begin position="86"/>
        <end position="113"/>
    </location>
</feature>
<dbReference type="GO" id="GO:0020037">
    <property type="term" value="F:heme binding"/>
    <property type="evidence" value="ECO:0007669"/>
    <property type="project" value="TreeGrafter"/>
</dbReference>
<keyword evidence="4 12" id="KW-1003">Cell membrane</keyword>
<dbReference type="GO" id="GO:0070069">
    <property type="term" value="C:cytochrome complex"/>
    <property type="evidence" value="ECO:0007669"/>
    <property type="project" value="UniProtKB-UniRule"/>
</dbReference>
<feature type="transmembrane region" description="Helical" evidence="12">
    <location>
        <begin position="15"/>
        <end position="38"/>
    </location>
</feature>
<keyword evidence="7 12" id="KW-0479">Metal-binding</keyword>
<evidence type="ECO:0000256" key="2">
    <source>
        <dbReference type="ARBA" id="ARBA00009819"/>
    </source>
</evidence>
<reference evidence="13 14" key="1">
    <citation type="submission" date="2016-11" db="EMBL/GenBank/DDBJ databases">
        <title>Paenibacillus species isolates.</title>
        <authorList>
            <person name="Beno S.M."/>
        </authorList>
    </citation>
    <scope>NUCLEOTIDE SEQUENCE [LARGE SCALE GENOMIC DNA]</scope>
    <source>
        <strain evidence="13 14">FSL R5-0378</strain>
    </source>
</reference>
<name>A0A1R1F3W7_9BACL</name>
<dbReference type="Pfam" id="PF01654">
    <property type="entry name" value="Cyt_bd_oxida_I"/>
    <property type="match status" value="1"/>
</dbReference>
<keyword evidence="9 12" id="KW-1133">Transmembrane helix</keyword>
<evidence type="ECO:0000256" key="3">
    <source>
        <dbReference type="ARBA" id="ARBA00022448"/>
    </source>
</evidence>
<keyword evidence="10 12" id="KW-0408">Iron</keyword>
<dbReference type="Proteomes" id="UP000187172">
    <property type="component" value="Unassembled WGS sequence"/>
</dbReference>
<organism evidence="13 14">
    <name type="scientific">Paenibacillus rhizosphaerae</name>
    <dbReference type="NCBI Taxonomy" id="297318"/>
    <lineage>
        <taxon>Bacteria</taxon>
        <taxon>Bacillati</taxon>
        <taxon>Bacillota</taxon>
        <taxon>Bacilli</taxon>
        <taxon>Bacillales</taxon>
        <taxon>Paenibacillaceae</taxon>
        <taxon>Paenibacillus</taxon>
    </lineage>
</organism>
<feature type="transmembrane region" description="Helical" evidence="12">
    <location>
        <begin position="180"/>
        <end position="200"/>
    </location>
</feature>
<comment type="subcellular location">
    <subcellularLocation>
        <location evidence="1">Cell membrane</location>
        <topology evidence="1">Multi-pass membrane protein</topology>
    </subcellularLocation>
</comment>
<dbReference type="GO" id="GO:0005886">
    <property type="term" value="C:plasma membrane"/>
    <property type="evidence" value="ECO:0007669"/>
    <property type="project" value="UniProtKB-SubCell"/>
</dbReference>
<evidence type="ECO:0000256" key="5">
    <source>
        <dbReference type="ARBA" id="ARBA00022617"/>
    </source>
</evidence>
<dbReference type="GO" id="GO:0016682">
    <property type="term" value="F:oxidoreductase activity, acting on diphenols and related substances as donors, oxygen as acceptor"/>
    <property type="evidence" value="ECO:0007669"/>
    <property type="project" value="TreeGrafter"/>
</dbReference>
<evidence type="ECO:0000256" key="12">
    <source>
        <dbReference type="PIRNR" id="PIRNR006446"/>
    </source>
</evidence>
<feature type="transmembrane region" description="Helical" evidence="12">
    <location>
        <begin position="354"/>
        <end position="376"/>
    </location>
</feature>
<keyword evidence="6 12" id="KW-0812">Transmembrane</keyword>
<dbReference type="STRING" id="297318.BK138_10025"/>
<sequence>MDNVMLARSLFGSSMAFHIIFATLGVGIPFMIVIAEILYQVKKEKDYATLAKRWTKGLAILLGVAIPSGTLVGVMLSLLWPGFMEIVGQVIALPFQIEIWAFFLEALFMSIYVYAADRLPGTLRILSVIFVAIGSSMSAVLITDAHAWMNTPSGFRMEDGRVFDVHPWAAVFNPSLPTTAMHVLLSAYMTGAFAVASVAAYKLLKRGSSDRERSYHQKSLFLGLLIGGIISLMTALSGHETAQMLHEHQPEKLAAAEGLFETQAYAPLAIGGVTDKETRSIKGAIEIPWALSFLAGNRFDTVVKGLNDFPEDQWPPLIIHTLFNVMVGIGTLLILASAFTVGLRLLTKRPYPRWLLSALLLAGPLSMIGIETGWVFSCTGRQPWTIYHMQTTASAATKAQHLGSLFVLFLGLYVFLLIVTAVVMYYYFKRHPVTFDEVEGVNGEGRSL</sequence>
<dbReference type="RefSeq" id="WP_076168934.1">
    <property type="nucleotide sequence ID" value="NZ_MRTP01000001.1"/>
</dbReference>
<evidence type="ECO:0000313" key="13">
    <source>
        <dbReference type="EMBL" id="OMF58808.1"/>
    </source>
</evidence>